<evidence type="ECO:0000259" key="1">
    <source>
        <dbReference type="Pfam" id="PF13890"/>
    </source>
</evidence>
<organism evidence="2 3">
    <name type="scientific">Hibiscus syriacus</name>
    <name type="common">Rose of Sharon</name>
    <dbReference type="NCBI Taxonomy" id="106335"/>
    <lineage>
        <taxon>Eukaryota</taxon>
        <taxon>Viridiplantae</taxon>
        <taxon>Streptophyta</taxon>
        <taxon>Embryophyta</taxon>
        <taxon>Tracheophyta</taxon>
        <taxon>Spermatophyta</taxon>
        <taxon>Magnoliopsida</taxon>
        <taxon>eudicotyledons</taxon>
        <taxon>Gunneridae</taxon>
        <taxon>Pentapetalae</taxon>
        <taxon>rosids</taxon>
        <taxon>malvids</taxon>
        <taxon>Malvales</taxon>
        <taxon>Malvaceae</taxon>
        <taxon>Malvoideae</taxon>
        <taxon>Hibiscus</taxon>
    </lineage>
</organism>
<dbReference type="Proteomes" id="UP000436088">
    <property type="component" value="Unassembled WGS sequence"/>
</dbReference>
<keyword evidence="3" id="KW-1185">Reference proteome</keyword>
<accession>A0A6A3CC49</accession>
<sequence>MMEAISNIKESDVSMGTMSVSSALYARVKTGELVLRQGYNQLIENLTILETGEPIYSPITQEGPLLTEDLIRETEELVLRTGSVGAGCSRLLSDMQGFKAANPGCVLEDFVRWHSPPDWIETEASNDVTGRRGQLSSRMQKEGNLWRELWETSKPVPAIKQTPLYDEDMAVEGILHFFENIPVTDLFQQLFLSLLGLGFVSAEDKLPADENLSKLFYKCQGFVVATCQRNVWNDNWTSFARWVYETVETMLASPEEVIMTLKQAEETPMQENGSPTDSELNHCFLKLGFIFVSKDED</sequence>
<feature type="domain" description="Rab3GAP catalytic subunit conserved" evidence="1">
    <location>
        <begin position="36"/>
        <end position="179"/>
    </location>
</feature>
<dbReference type="PANTHER" id="PTHR21422">
    <property type="entry name" value="RAB3 GTPASE-ACTIVATING PROTEIN CATALYTIC SUBUNIT"/>
    <property type="match status" value="1"/>
</dbReference>
<comment type="caution">
    <text evidence="2">The sequence shown here is derived from an EMBL/GenBank/DDBJ whole genome shotgun (WGS) entry which is preliminary data.</text>
</comment>
<protein>
    <recommendedName>
        <fullName evidence="1">Rab3GAP catalytic subunit conserved domain-containing protein</fullName>
    </recommendedName>
</protein>
<dbReference type="PANTHER" id="PTHR21422:SF10">
    <property type="entry name" value="RAB3 GTPASE-ACTIVATING PROTEIN CATALYTIC SUBUNIT"/>
    <property type="match status" value="1"/>
</dbReference>
<evidence type="ECO:0000313" key="2">
    <source>
        <dbReference type="EMBL" id="KAE8726875.1"/>
    </source>
</evidence>
<dbReference type="InterPro" id="IPR026147">
    <property type="entry name" value="Rab3GAP1_conserved"/>
</dbReference>
<gene>
    <name evidence="2" type="ORF">F3Y22_tig00005974pilonHSYRG00325</name>
</gene>
<evidence type="ECO:0000313" key="3">
    <source>
        <dbReference type="Proteomes" id="UP000436088"/>
    </source>
</evidence>
<reference evidence="2" key="1">
    <citation type="submission" date="2019-09" db="EMBL/GenBank/DDBJ databases">
        <title>Draft genome information of white flower Hibiscus syriacus.</title>
        <authorList>
            <person name="Kim Y.-M."/>
        </authorList>
    </citation>
    <scope>NUCLEOTIDE SEQUENCE [LARGE SCALE GENOMIC DNA]</scope>
    <source>
        <strain evidence="2">YM2019G1</strain>
    </source>
</reference>
<dbReference type="GO" id="GO:0005096">
    <property type="term" value="F:GTPase activator activity"/>
    <property type="evidence" value="ECO:0007669"/>
    <property type="project" value="InterPro"/>
</dbReference>
<dbReference type="Pfam" id="PF13890">
    <property type="entry name" value="Rab3-GTPase_cat"/>
    <property type="match status" value="1"/>
</dbReference>
<name>A0A6A3CC49_HIBSY</name>
<dbReference type="AlphaFoldDB" id="A0A6A3CC49"/>
<dbReference type="InterPro" id="IPR045700">
    <property type="entry name" value="Rab3GAP1"/>
</dbReference>
<dbReference type="EMBL" id="VEPZ02000325">
    <property type="protein sequence ID" value="KAE8726875.1"/>
    <property type="molecule type" value="Genomic_DNA"/>
</dbReference>
<proteinExistence type="predicted"/>